<dbReference type="Gene3D" id="2.60.120.10">
    <property type="entry name" value="Jelly Rolls"/>
    <property type="match status" value="1"/>
</dbReference>
<proteinExistence type="predicted"/>
<gene>
    <name evidence="2" type="ORF">I6J18_03300</name>
</gene>
<evidence type="ECO:0000259" key="1">
    <source>
        <dbReference type="SMART" id="SM00835"/>
    </source>
</evidence>
<dbReference type="CDD" id="cd20306">
    <property type="entry name" value="cupin_OxDC-like"/>
    <property type="match status" value="1"/>
</dbReference>
<organism evidence="2 3">
    <name type="scientific">Peribacillus psychrosaccharolyticus</name>
    <name type="common">Bacillus psychrosaccharolyticus</name>
    <dbReference type="NCBI Taxonomy" id="1407"/>
    <lineage>
        <taxon>Bacteria</taxon>
        <taxon>Bacillati</taxon>
        <taxon>Bacillota</taxon>
        <taxon>Bacilli</taxon>
        <taxon>Bacillales</taxon>
        <taxon>Bacillaceae</taxon>
        <taxon>Peribacillus</taxon>
    </lineage>
</organism>
<dbReference type="Proteomes" id="UP000595254">
    <property type="component" value="Chromosome"/>
</dbReference>
<dbReference type="RefSeq" id="WP_040375114.1">
    <property type="nucleotide sequence ID" value="NZ_CP068053.1"/>
</dbReference>
<dbReference type="AlphaFoldDB" id="A0A974NN53"/>
<dbReference type="KEGG" id="ppsr:I6J18_03300"/>
<keyword evidence="3" id="KW-1185">Reference proteome</keyword>
<accession>A0A974NN53</accession>
<feature type="domain" description="Cupin type-1" evidence="1">
    <location>
        <begin position="16"/>
        <end position="158"/>
    </location>
</feature>
<evidence type="ECO:0000313" key="3">
    <source>
        <dbReference type="Proteomes" id="UP000595254"/>
    </source>
</evidence>
<dbReference type="InterPro" id="IPR006045">
    <property type="entry name" value="Cupin_1"/>
</dbReference>
<name>A0A974NN53_PERPY</name>
<dbReference type="InterPro" id="IPR014710">
    <property type="entry name" value="RmlC-like_jellyroll"/>
</dbReference>
<dbReference type="Pfam" id="PF00190">
    <property type="entry name" value="Cupin_1"/>
    <property type="match status" value="1"/>
</dbReference>
<dbReference type="SUPFAM" id="SSF51182">
    <property type="entry name" value="RmlC-like cupins"/>
    <property type="match status" value="1"/>
</dbReference>
<sequence>MSSTIDYTSPSTQFFFDLNKNTSFKKDNQNFINELSINQVNTLNNTALLDIFLSADNLVEPHYHQNAAELVYCISGSATISVLNPFTKQFNHYPITPGQVVNIPQGWWHYDAADVDHTHLLAIFNAPTIDTVLGSDLLALTPANVIAHTYCVDEKQWKKSVGPVRPGTFIGPRKNCEAYSSNHPNPTTKHSQPYTAPIYPSYYESYPMQNAHYYRY</sequence>
<protein>
    <submittedName>
        <fullName evidence="2">Cupin domain-containing protein</fullName>
    </submittedName>
</protein>
<reference evidence="2 3" key="1">
    <citation type="submission" date="2021-01" db="EMBL/GenBank/DDBJ databases">
        <title>FDA dAtabase for Regulatory Grade micrObial Sequences (FDA-ARGOS): Supporting development and validation of Infectious Disease Dx tests.</title>
        <authorList>
            <person name="Nelson B."/>
            <person name="Plummer A."/>
            <person name="Tallon L."/>
            <person name="Sadzewicz L."/>
            <person name="Zhao X."/>
            <person name="Boylan J."/>
            <person name="Ott S."/>
            <person name="Bowen H."/>
            <person name="Vavikolanu K."/>
            <person name="Mehta A."/>
            <person name="Aluvathingal J."/>
            <person name="Nadendla S."/>
            <person name="Myers T."/>
            <person name="Yan Y."/>
            <person name="Sichtig H."/>
        </authorList>
    </citation>
    <scope>NUCLEOTIDE SEQUENCE [LARGE SCALE GENOMIC DNA]</scope>
    <source>
        <strain evidence="2 3">FDAARGOS_1161</strain>
    </source>
</reference>
<evidence type="ECO:0000313" key="2">
    <source>
        <dbReference type="EMBL" id="QQT00949.1"/>
    </source>
</evidence>
<dbReference type="EMBL" id="CP068053">
    <property type="protein sequence ID" value="QQT00949.1"/>
    <property type="molecule type" value="Genomic_DNA"/>
</dbReference>
<dbReference type="SMART" id="SM00835">
    <property type="entry name" value="Cupin_1"/>
    <property type="match status" value="1"/>
</dbReference>
<dbReference type="InterPro" id="IPR011051">
    <property type="entry name" value="RmlC_Cupin_sf"/>
</dbReference>